<name>A0A2X3ANQ1_9ACTO</name>
<evidence type="ECO:0000313" key="2">
    <source>
        <dbReference type="EMBL" id="SQB63410.1"/>
    </source>
</evidence>
<evidence type="ECO:0000313" key="1">
    <source>
        <dbReference type="EMBL" id="NMW86418.1"/>
    </source>
</evidence>
<accession>A0A2X3ANQ1</accession>
<dbReference type="RefSeq" id="WP_004008002.1">
    <property type="nucleotide sequence ID" value="NZ_CP068112.1"/>
</dbReference>
<dbReference type="EMBL" id="JABCUI010000001">
    <property type="protein sequence ID" value="NMW86418.1"/>
    <property type="molecule type" value="Genomic_DNA"/>
</dbReference>
<dbReference type="Proteomes" id="UP000250245">
    <property type="component" value="Unassembled WGS sequence"/>
</dbReference>
<sequence length="87" mass="9644">MQLSAADKMTVSTRLNEAKQSLDEVISLLDTDADASVLISKLNESSRRLDRASFALMVSSLQGTAEASEPERVENIKHLEQLFLHIE</sequence>
<dbReference type="AlphaFoldDB" id="A0A2X3ANQ1"/>
<reference evidence="2 3" key="1">
    <citation type="submission" date="2018-06" db="EMBL/GenBank/DDBJ databases">
        <authorList>
            <consortium name="Pathogen Informatics"/>
            <person name="Doyle S."/>
        </authorList>
    </citation>
    <scope>NUCLEOTIDE SEQUENCE [LARGE SCALE GENOMIC DNA]</scope>
    <source>
        <strain evidence="2 3">NCTC11820</strain>
    </source>
</reference>
<dbReference type="EMBL" id="UASJ01000001">
    <property type="protein sequence ID" value="SQB63410.1"/>
    <property type="molecule type" value="Genomic_DNA"/>
</dbReference>
<gene>
    <name evidence="1" type="ORF">HHJ67_01405</name>
    <name evidence="2" type="ORF">NCTC11820_00181</name>
</gene>
<dbReference type="Proteomes" id="UP000553981">
    <property type="component" value="Unassembled WGS sequence"/>
</dbReference>
<reference evidence="1 4" key="2">
    <citation type="submission" date="2020-04" db="EMBL/GenBank/DDBJ databases">
        <title>Antimicrobial susceptibility and clonality of vaginal-derived multi-drug resistant Mobiluncus isolates in China.</title>
        <authorList>
            <person name="Zhang X."/>
        </authorList>
    </citation>
    <scope>NUCLEOTIDE SEQUENCE [LARGE SCALE GENOMIC DNA]</scope>
    <source>
        <strain evidence="1 4">19</strain>
    </source>
</reference>
<evidence type="ECO:0000313" key="4">
    <source>
        <dbReference type="Proteomes" id="UP000553981"/>
    </source>
</evidence>
<dbReference type="GeneID" id="55564668"/>
<proteinExistence type="predicted"/>
<protein>
    <submittedName>
        <fullName evidence="2">Uncharacterized protein</fullName>
    </submittedName>
</protein>
<organism evidence="2 3">
    <name type="scientific">Mobiluncus curtisii</name>
    <dbReference type="NCBI Taxonomy" id="2051"/>
    <lineage>
        <taxon>Bacteria</taxon>
        <taxon>Bacillati</taxon>
        <taxon>Actinomycetota</taxon>
        <taxon>Actinomycetes</taxon>
        <taxon>Actinomycetales</taxon>
        <taxon>Actinomycetaceae</taxon>
        <taxon>Mobiluncus</taxon>
    </lineage>
</organism>
<evidence type="ECO:0000313" key="3">
    <source>
        <dbReference type="Proteomes" id="UP000250245"/>
    </source>
</evidence>